<dbReference type="PANTHER" id="PTHR37816:SF1">
    <property type="entry name" value="TOXIN"/>
    <property type="match status" value="1"/>
</dbReference>
<reference evidence="1 2" key="1">
    <citation type="submission" date="2013-02" db="EMBL/GenBank/DDBJ databases">
        <title>The Genome Sequence of Acinetobacter johnsonii ANC 3681.</title>
        <authorList>
            <consortium name="The Broad Institute Genome Sequencing Platform"/>
            <consortium name="The Broad Institute Genome Sequencing Center for Infectious Disease"/>
            <person name="Cerqueira G."/>
            <person name="Feldgarden M."/>
            <person name="Courvalin P."/>
            <person name="Perichon B."/>
            <person name="Grillot-Courvalin C."/>
            <person name="Clermont D."/>
            <person name="Rocha E."/>
            <person name="Yoon E.-J."/>
            <person name="Nemec A."/>
            <person name="Walker B."/>
            <person name="Young S.K."/>
            <person name="Zeng Q."/>
            <person name="Gargeya S."/>
            <person name="Fitzgerald M."/>
            <person name="Haas B."/>
            <person name="Abouelleil A."/>
            <person name="Alvarado L."/>
            <person name="Arachchi H.M."/>
            <person name="Berlin A.M."/>
            <person name="Chapman S.B."/>
            <person name="Dewar J."/>
            <person name="Goldberg J."/>
            <person name="Griggs A."/>
            <person name="Gujja S."/>
            <person name="Hansen M."/>
            <person name="Howarth C."/>
            <person name="Imamovic A."/>
            <person name="Larimer J."/>
            <person name="McCowan C."/>
            <person name="Murphy C."/>
            <person name="Neiman D."/>
            <person name="Pearson M."/>
            <person name="Priest M."/>
            <person name="Roberts A."/>
            <person name="Saif S."/>
            <person name="Shea T."/>
            <person name="Sisk P."/>
            <person name="Sykes S."/>
            <person name="Wortman J."/>
            <person name="Nusbaum C."/>
            <person name="Birren B."/>
        </authorList>
    </citation>
    <scope>NUCLEOTIDE SEQUENCE [LARGE SCALE GENOMIC DNA]</scope>
    <source>
        <strain evidence="1 2">ANC 3681</strain>
    </source>
</reference>
<organism evidence="1 2">
    <name type="scientific">Acinetobacter johnsonii ANC 3681</name>
    <dbReference type="NCBI Taxonomy" id="1217662"/>
    <lineage>
        <taxon>Bacteria</taxon>
        <taxon>Pseudomonadati</taxon>
        <taxon>Pseudomonadota</taxon>
        <taxon>Gammaproteobacteria</taxon>
        <taxon>Moraxellales</taxon>
        <taxon>Moraxellaceae</taxon>
        <taxon>Acinetobacter</taxon>
    </lineage>
</organism>
<dbReference type="SUPFAM" id="SSF52540">
    <property type="entry name" value="P-loop containing nucleoside triphosphate hydrolases"/>
    <property type="match status" value="1"/>
</dbReference>
<dbReference type="AlphaFoldDB" id="N9BL66"/>
<dbReference type="EMBL" id="APPZ01000004">
    <property type="protein sequence ID" value="ENV73901.1"/>
    <property type="molecule type" value="Genomic_DNA"/>
</dbReference>
<dbReference type="HOGENOM" id="CLU_092618_1_1_6"/>
<dbReference type="InterPro" id="IPR027417">
    <property type="entry name" value="P-loop_NTPase"/>
</dbReference>
<dbReference type="Gene3D" id="3.40.50.300">
    <property type="entry name" value="P-loop containing nucleotide triphosphate hydrolases"/>
    <property type="match status" value="1"/>
</dbReference>
<protein>
    <recommendedName>
        <fullName evidence="3">Adenylate kinase</fullName>
    </recommendedName>
</protein>
<dbReference type="InterPro" id="IPR052922">
    <property type="entry name" value="Cytidylate_Kinase-2"/>
</dbReference>
<proteinExistence type="predicted"/>
<evidence type="ECO:0000313" key="2">
    <source>
        <dbReference type="Proteomes" id="UP000018444"/>
    </source>
</evidence>
<dbReference type="PATRIC" id="fig|1217662.4.peg.812"/>
<dbReference type="Proteomes" id="UP000018444">
    <property type="component" value="Unassembled WGS sequence"/>
</dbReference>
<gene>
    <name evidence="1" type="ORF">F946_00838</name>
</gene>
<name>N9BL66_ACIJO</name>
<evidence type="ECO:0008006" key="3">
    <source>
        <dbReference type="Google" id="ProtNLM"/>
    </source>
</evidence>
<comment type="caution">
    <text evidence="1">The sequence shown here is derived from an EMBL/GenBank/DDBJ whole genome shotgun (WGS) entry which is preliminary data.</text>
</comment>
<evidence type="ECO:0000313" key="1">
    <source>
        <dbReference type="EMBL" id="ENV73901.1"/>
    </source>
</evidence>
<dbReference type="PANTHER" id="PTHR37816">
    <property type="entry name" value="YALI0E33011P"/>
    <property type="match status" value="1"/>
</dbReference>
<accession>N9BL66</accession>
<sequence length="185" mass="21957">MVMKRINVVGTSATGKSTFSRALAEKLDLHYIELDNLFWLDDWQECPDEVFFAKIEAEVQKATQGYVIDGNYTRAIPVKWAEIDTVIWLDLPFPVNLYRSVKRAVQRAWAQQDLWENSNNRESLLRMFGRDSIIWWMIKTHAKNRQKYLKMMQMPEYQHIQWIHLKTPKQVSHFLDQLAVEKLSV</sequence>